<dbReference type="SMART" id="SM00822">
    <property type="entry name" value="PKS_KR"/>
    <property type="match status" value="1"/>
</dbReference>
<keyword evidence="5" id="KW-1133">Transmembrane helix</keyword>
<evidence type="ECO:0000256" key="6">
    <source>
        <dbReference type="ARBA" id="ARBA00023002"/>
    </source>
</evidence>
<keyword evidence="4" id="KW-0521">NADP</keyword>
<dbReference type="PROSITE" id="PS00061">
    <property type="entry name" value="ADH_SHORT"/>
    <property type="match status" value="1"/>
</dbReference>
<dbReference type="STRING" id="6526.A0A2C9LY51"/>
<dbReference type="AlphaFoldDB" id="A0A2C9LY51"/>
<dbReference type="Proteomes" id="UP000076420">
    <property type="component" value="Unassembled WGS sequence"/>
</dbReference>
<evidence type="ECO:0000256" key="2">
    <source>
        <dbReference type="ARBA" id="ARBA00006484"/>
    </source>
</evidence>
<dbReference type="GO" id="GO:0005811">
    <property type="term" value="C:lipid droplet"/>
    <property type="evidence" value="ECO:0007669"/>
    <property type="project" value="TreeGrafter"/>
</dbReference>
<dbReference type="InterPro" id="IPR057326">
    <property type="entry name" value="KR_dom"/>
</dbReference>
<dbReference type="VEuPathDB" id="VectorBase:BGLB036338"/>
<dbReference type="Gene3D" id="3.40.50.720">
    <property type="entry name" value="NAD(P)-binding Rossmann-like Domain"/>
    <property type="match status" value="1"/>
</dbReference>
<dbReference type="PANTHER" id="PTHR24322:SF483">
    <property type="entry name" value="SHORT-CHAIN DEHYDROGENASE_REDUCTASE 3"/>
    <property type="match status" value="1"/>
</dbReference>
<comment type="function">
    <text evidence="9">Catalyzes the reduction of all-trans-retinal to all-trans-retinol in the presence of NADPH.</text>
</comment>
<dbReference type="KEGG" id="bgt:106057475"/>
<dbReference type="GO" id="GO:0052650">
    <property type="term" value="F:all-trans-retinol dehydrogenase (NADP+) activity"/>
    <property type="evidence" value="ECO:0007669"/>
    <property type="project" value="UniProtKB-ARBA"/>
</dbReference>
<organism evidence="14 15">
    <name type="scientific">Biomphalaria glabrata</name>
    <name type="common">Bloodfluke planorb</name>
    <name type="synonym">Freshwater snail</name>
    <dbReference type="NCBI Taxonomy" id="6526"/>
    <lineage>
        <taxon>Eukaryota</taxon>
        <taxon>Metazoa</taxon>
        <taxon>Spiralia</taxon>
        <taxon>Lophotrochozoa</taxon>
        <taxon>Mollusca</taxon>
        <taxon>Gastropoda</taxon>
        <taxon>Heterobranchia</taxon>
        <taxon>Euthyneura</taxon>
        <taxon>Panpulmonata</taxon>
        <taxon>Hygrophila</taxon>
        <taxon>Lymnaeoidea</taxon>
        <taxon>Planorbidae</taxon>
        <taxon>Biomphalaria</taxon>
    </lineage>
</organism>
<dbReference type="PRINTS" id="PR00080">
    <property type="entry name" value="SDRFAMILY"/>
</dbReference>
<evidence type="ECO:0000313" key="15">
    <source>
        <dbReference type="Proteomes" id="UP000076420"/>
    </source>
</evidence>
<comment type="subcellular location">
    <subcellularLocation>
        <location evidence="1">Membrane</location>
        <topology evidence="1">Multi-pass membrane protein</topology>
    </subcellularLocation>
</comment>
<dbReference type="CDD" id="cd05339">
    <property type="entry name" value="17beta-HSDXI-like_SDR_c"/>
    <property type="match status" value="1"/>
</dbReference>
<comment type="similarity">
    <text evidence="2 12">Belongs to the short-chain dehydrogenases/reductases (SDR) family.</text>
</comment>
<proteinExistence type="inferred from homology"/>
<dbReference type="PANTHER" id="PTHR24322">
    <property type="entry name" value="PKSB"/>
    <property type="match status" value="1"/>
</dbReference>
<keyword evidence="7" id="KW-0443">Lipid metabolism</keyword>
<dbReference type="Pfam" id="PF00106">
    <property type="entry name" value="adh_short"/>
    <property type="match status" value="1"/>
</dbReference>
<dbReference type="InterPro" id="IPR020904">
    <property type="entry name" value="Sc_DH/Rdtase_CS"/>
</dbReference>
<evidence type="ECO:0000256" key="7">
    <source>
        <dbReference type="ARBA" id="ARBA00023098"/>
    </source>
</evidence>
<keyword evidence="3" id="KW-0812">Transmembrane</keyword>
<accession>A0A2C9LY51</accession>
<keyword evidence="8" id="KW-0472">Membrane</keyword>
<dbReference type="InterPro" id="IPR002347">
    <property type="entry name" value="SDR_fam"/>
</dbReference>
<dbReference type="RefSeq" id="XP_013070130.2">
    <property type="nucleotide sequence ID" value="XM_013214676.2"/>
</dbReference>
<protein>
    <recommendedName>
        <fullName evidence="10">Short-chain dehydrogenase/reductase 3</fullName>
    </recommendedName>
    <alternativeName>
        <fullName evidence="11">Retinal short-chain dehydrogenase/reductase 1</fullName>
    </alternativeName>
</protein>
<dbReference type="EnsemblMetazoa" id="BGLB036338-RA">
    <property type="protein sequence ID" value="BGLB036338-PA"/>
    <property type="gene ID" value="BGLB036338"/>
</dbReference>
<dbReference type="InterPro" id="IPR036291">
    <property type="entry name" value="NAD(P)-bd_dom_sf"/>
</dbReference>
<keyword evidence="6" id="KW-0560">Oxidoreductase</keyword>
<evidence type="ECO:0000256" key="5">
    <source>
        <dbReference type="ARBA" id="ARBA00022989"/>
    </source>
</evidence>
<gene>
    <name evidence="14" type="primary">106057475</name>
</gene>
<evidence type="ECO:0000256" key="12">
    <source>
        <dbReference type="RuleBase" id="RU000363"/>
    </source>
</evidence>
<dbReference type="OrthoDB" id="6251714at2759"/>
<sequence length="309" mass="34679">MFNLFWRLFDIVLLIWRVFVIVLKDLCQWLVPPKQETLHDTVILVTGGGKGIGRKLALYFAKYHPKHIVLWGRTKTALSQTAKNVQDLNVNCSYMICDVTSREQIYSLAKEVEAKYGQVTMLINNAGVVHGNSILSSDPADIENTFRTNTLAHFWTVRAFLPGMINHNCGHIVTVGSLLGLTALNGAADYCSSKYALTGFTESLREELKSMNCTGITVTCVYPYHVDNDMFAGITTRFPSIFHPINEDYLVGKIADAVLTKREKIIVPKLMYLYALASSITPVSAISSIMKFTGVHKAMDQFRQHHKKQ</sequence>
<evidence type="ECO:0000256" key="4">
    <source>
        <dbReference type="ARBA" id="ARBA00022857"/>
    </source>
</evidence>
<evidence type="ECO:0000256" key="3">
    <source>
        <dbReference type="ARBA" id="ARBA00022692"/>
    </source>
</evidence>
<dbReference type="VEuPathDB" id="VectorBase:BGLAX_049969"/>
<feature type="domain" description="Ketoreductase" evidence="13">
    <location>
        <begin position="41"/>
        <end position="226"/>
    </location>
</feature>
<reference evidence="14" key="1">
    <citation type="submission" date="2020-05" db="UniProtKB">
        <authorList>
            <consortium name="EnsemblMetazoa"/>
        </authorList>
    </citation>
    <scope>IDENTIFICATION</scope>
    <source>
        <strain evidence="14">BB02</strain>
    </source>
</reference>
<evidence type="ECO:0000256" key="1">
    <source>
        <dbReference type="ARBA" id="ARBA00004141"/>
    </source>
</evidence>
<evidence type="ECO:0000256" key="11">
    <source>
        <dbReference type="ARBA" id="ARBA00082544"/>
    </source>
</evidence>
<name>A0A2C9LY51_BIOGL</name>
<dbReference type="FunFam" id="3.40.50.720:FF:000131">
    <property type="entry name" value="Short-chain dehydrogenase/reductase 3"/>
    <property type="match status" value="1"/>
</dbReference>
<evidence type="ECO:0000256" key="9">
    <source>
        <dbReference type="ARBA" id="ARBA00059620"/>
    </source>
</evidence>
<evidence type="ECO:0000313" key="14">
    <source>
        <dbReference type="EnsemblMetazoa" id="BGLB036338-PA"/>
    </source>
</evidence>
<evidence type="ECO:0000259" key="13">
    <source>
        <dbReference type="SMART" id="SM00822"/>
    </source>
</evidence>
<evidence type="ECO:0000256" key="8">
    <source>
        <dbReference type="ARBA" id="ARBA00023136"/>
    </source>
</evidence>
<dbReference type="GO" id="GO:0016020">
    <property type="term" value="C:membrane"/>
    <property type="evidence" value="ECO:0007669"/>
    <property type="project" value="UniProtKB-SubCell"/>
</dbReference>
<dbReference type="PRINTS" id="PR00081">
    <property type="entry name" value="GDHRDH"/>
</dbReference>
<dbReference type="SUPFAM" id="SSF51735">
    <property type="entry name" value="NAD(P)-binding Rossmann-fold domains"/>
    <property type="match status" value="1"/>
</dbReference>
<evidence type="ECO:0000256" key="10">
    <source>
        <dbReference type="ARBA" id="ARBA00068717"/>
    </source>
</evidence>